<evidence type="ECO:0000256" key="2">
    <source>
        <dbReference type="ARBA" id="ARBA00020812"/>
    </source>
</evidence>
<dbReference type="InterPro" id="IPR052992">
    <property type="entry name" value="SDR_member_12"/>
</dbReference>
<feature type="compositionally biased region" description="Low complexity" evidence="9">
    <location>
        <begin position="693"/>
        <end position="709"/>
    </location>
</feature>
<protein>
    <recommendedName>
        <fullName evidence="2">General transcription factor IIF subunit 1</fullName>
    </recommendedName>
    <alternativeName>
        <fullName evidence="8">Transcription initiation factor IIF subunit alpha</fullName>
    </alternativeName>
</protein>
<evidence type="ECO:0000313" key="10">
    <source>
        <dbReference type="EMBL" id="THD25056.1"/>
    </source>
</evidence>
<dbReference type="Pfam" id="PF00106">
    <property type="entry name" value="adh_short"/>
    <property type="match status" value="1"/>
</dbReference>
<sequence>MQMNLSTIPADKTEAPNATVQNTSCVVRTTLGHPVVTTLSAVASTTAPLVVVRTLAAAPTTITSGGIKIASLGSQPVKISTLSSATSVIRATASPAHQNPIGLAPVRPLVATNTTVKPEPVGTTQTAAAAVKSEAPTPQRNVIREMQVRVPNRRDKRFSVLRFHSADRPDLSSGLEVFMQRENNLKQFRSLNNLAELPDRGAGSEFGREAKEEARLKKFGVVRESYRPDDQPWVMTVGKGKTGRRRFKGVKEGSVSNNVEYFVFCQCKDGNFDAYPIHAWYKMKPEINYRFLREDEAEVEYSRMNKTMNLFNVMIKRKLTDGDEEDAMLERELGKELKFLSGTTENRPATEGESSSSRATKEQKGAGSGSTGRRSGDRGLKLTDLEELDHASDADDDDDEADEEEDTTDIADTSKGSSNKKRGTDVAGKTKVPMTAAERARLLRKKQRDAEIVTRMRRLVKKRKKKSRVVGSSSEDDDLNEEALDDSEVDDHEGDEVDYMTNSSSDEEKLSEEDREKIYVETGVDEEAGLKALLTDLSSDEEDEEEAKARAAEDLEDADDSTVDGDTNSRKRRPGEGDKGDAGTGSLGASQSDLLESSGKLSRSRKKRTAEDDNTGGLSSSSSSSSSIDGESSSYSSSSSDLETNVDEKIKRNSKKAAVFQKLSESIHGTTSSTGPGATGDAINTGLKRKPLDTSSDSPGLTGSTSSTTQPALKKSRLDSSSVSCDSELMSTVRKYLMRKPITVKELLRKIRIRKLVDKNEDAQAVSGFEAASAKFDPTELDGIRLDSRRVLITGANSGIGLACCKELVKRGAEVHMVCRNLQRGDTARAEVLGCVNNANAINNAGCMVNELTVDSNGLEANFATNTLATYILTECLLPALKKSSDPRVIVVSSGGMLVQKLDSSDPMLVNKQAQFDGTMVYAQNKRQQVVLCELWAHSHPEIVFASMHPGWADTPAVASSMPSFHQRMQGRLRSPEQGADTVVWLALTPKIKSFENGSFFQDRQVASKHLPLAQTHSSLMDKHKFAEFMERTAKPFIHT</sequence>
<dbReference type="GO" id="GO:0005634">
    <property type="term" value="C:nucleus"/>
    <property type="evidence" value="ECO:0007669"/>
    <property type="project" value="UniProtKB-SubCell"/>
</dbReference>
<dbReference type="InterPro" id="IPR036291">
    <property type="entry name" value="NAD(P)-bd_dom_sf"/>
</dbReference>
<dbReference type="Proteomes" id="UP000230066">
    <property type="component" value="Unassembled WGS sequence"/>
</dbReference>
<dbReference type="SUPFAM" id="SSF51735">
    <property type="entry name" value="NAD(P)-binding Rossmann-fold domains"/>
    <property type="match status" value="1"/>
</dbReference>
<feature type="compositionally biased region" description="Basic residues" evidence="9">
    <location>
        <begin position="455"/>
        <end position="468"/>
    </location>
</feature>
<dbReference type="SUPFAM" id="SSF50916">
    <property type="entry name" value="Rap30/74 interaction domains"/>
    <property type="match status" value="1"/>
</dbReference>
<dbReference type="EMBL" id="JXXN02001309">
    <property type="protein sequence ID" value="THD25056.1"/>
    <property type="molecule type" value="Genomic_DNA"/>
</dbReference>
<dbReference type="PRINTS" id="PR00081">
    <property type="entry name" value="GDHRDH"/>
</dbReference>
<evidence type="ECO:0000256" key="9">
    <source>
        <dbReference type="SAM" id="MobiDB-lite"/>
    </source>
</evidence>
<accession>A0A4E0RCC6</accession>
<feature type="region of interest" description="Disordered" evidence="9">
    <location>
        <begin position="336"/>
        <end position="651"/>
    </location>
</feature>
<feature type="compositionally biased region" description="Acidic residues" evidence="9">
    <location>
        <begin position="554"/>
        <end position="563"/>
    </location>
</feature>
<evidence type="ECO:0000256" key="6">
    <source>
        <dbReference type="ARBA" id="ARBA00023242"/>
    </source>
</evidence>
<keyword evidence="11" id="KW-1185">Reference proteome</keyword>
<dbReference type="InterPro" id="IPR036388">
    <property type="entry name" value="WH-like_DNA-bd_sf"/>
</dbReference>
<evidence type="ECO:0000256" key="5">
    <source>
        <dbReference type="ARBA" id="ARBA00023163"/>
    </source>
</evidence>
<dbReference type="SUPFAM" id="SSF46785">
    <property type="entry name" value="Winged helix' DNA-binding domain"/>
    <property type="match status" value="1"/>
</dbReference>
<feature type="compositionally biased region" description="Basic and acidic residues" evidence="9">
    <location>
        <begin position="374"/>
        <end position="393"/>
    </location>
</feature>
<dbReference type="GO" id="GO:0003743">
    <property type="term" value="F:translation initiation factor activity"/>
    <property type="evidence" value="ECO:0007669"/>
    <property type="project" value="UniProtKB-KW"/>
</dbReference>
<dbReference type="GO" id="GO:0032968">
    <property type="term" value="P:positive regulation of transcription elongation by RNA polymerase II"/>
    <property type="evidence" value="ECO:0007669"/>
    <property type="project" value="InterPro"/>
</dbReference>
<feature type="compositionally biased region" description="Acidic residues" evidence="9">
    <location>
        <begin position="474"/>
        <end position="498"/>
    </location>
</feature>
<keyword evidence="3" id="KW-0805">Transcription regulation</keyword>
<gene>
    <name evidence="10" type="ORF">D915_004017</name>
</gene>
<comment type="subcellular location">
    <subcellularLocation>
        <location evidence="1">Nucleus</location>
    </subcellularLocation>
</comment>
<dbReference type="Gene3D" id="1.10.10.10">
    <property type="entry name" value="Winged helix-like DNA-binding domain superfamily/Winged helix DNA-binding domain"/>
    <property type="match status" value="1"/>
</dbReference>
<feature type="compositionally biased region" description="Low complexity" evidence="9">
    <location>
        <begin position="619"/>
        <end position="640"/>
    </location>
</feature>
<feature type="compositionally biased region" description="Low complexity" evidence="9">
    <location>
        <begin position="669"/>
        <end position="680"/>
    </location>
</feature>
<comment type="function">
    <text evidence="7">TFIIF is a general transcription initiation factor that binds to RNA polymerase II and helps to recruit it to the initiation complex in collaboration with TFIIB. It promotes transcription elongation.</text>
</comment>
<evidence type="ECO:0000256" key="4">
    <source>
        <dbReference type="ARBA" id="ARBA00023125"/>
    </source>
</evidence>
<name>A0A4E0RCC6_FASHE</name>
<feature type="compositionally biased region" description="Basic and acidic residues" evidence="9">
    <location>
        <begin position="506"/>
        <end position="519"/>
    </location>
</feature>
<evidence type="ECO:0000256" key="7">
    <source>
        <dbReference type="ARBA" id="ARBA00025232"/>
    </source>
</evidence>
<reference evidence="10" key="1">
    <citation type="submission" date="2019-03" db="EMBL/GenBank/DDBJ databases">
        <title>Improved annotation for the trematode Fasciola hepatica.</title>
        <authorList>
            <person name="Choi Y.-J."/>
            <person name="Martin J."/>
            <person name="Mitreva M."/>
        </authorList>
    </citation>
    <scope>NUCLEOTIDE SEQUENCE [LARGE SCALE GENOMIC DNA]</scope>
</reference>
<dbReference type="PANTHER" id="PTHR44656:SF7">
    <property type="entry name" value="DEHYDROGENASE_REDUCTASE SDR FAMILY MEMBER 12"/>
    <property type="match status" value="1"/>
</dbReference>
<evidence type="ECO:0000256" key="8">
    <source>
        <dbReference type="ARBA" id="ARBA00031523"/>
    </source>
</evidence>
<organism evidence="10 11">
    <name type="scientific">Fasciola hepatica</name>
    <name type="common">Liver fluke</name>
    <dbReference type="NCBI Taxonomy" id="6192"/>
    <lineage>
        <taxon>Eukaryota</taxon>
        <taxon>Metazoa</taxon>
        <taxon>Spiralia</taxon>
        <taxon>Lophotrochozoa</taxon>
        <taxon>Platyhelminthes</taxon>
        <taxon>Trematoda</taxon>
        <taxon>Digenea</taxon>
        <taxon>Plagiorchiida</taxon>
        <taxon>Echinostomata</taxon>
        <taxon>Echinostomatoidea</taxon>
        <taxon>Fasciolidae</taxon>
        <taxon>Fasciola</taxon>
    </lineage>
</organism>
<comment type="caution">
    <text evidence="10">The sequence shown here is derived from an EMBL/GenBank/DDBJ whole genome shotgun (WGS) entry which is preliminary data.</text>
</comment>
<dbReference type="Gene3D" id="3.40.50.720">
    <property type="entry name" value="NAD(P)-binding Rossmann-like Domain"/>
    <property type="match status" value="2"/>
</dbReference>
<dbReference type="InterPro" id="IPR036390">
    <property type="entry name" value="WH_DNA-bd_sf"/>
</dbReference>
<dbReference type="InterPro" id="IPR002347">
    <property type="entry name" value="SDR_fam"/>
</dbReference>
<dbReference type="GO" id="GO:0003677">
    <property type="term" value="F:DNA binding"/>
    <property type="evidence" value="ECO:0007669"/>
    <property type="project" value="UniProtKB-KW"/>
</dbReference>
<proteinExistence type="predicted"/>
<evidence type="ECO:0000256" key="1">
    <source>
        <dbReference type="ARBA" id="ARBA00004123"/>
    </source>
</evidence>
<dbReference type="InterPro" id="IPR008851">
    <property type="entry name" value="TFIIF-alpha"/>
</dbReference>
<feature type="region of interest" description="Disordered" evidence="9">
    <location>
        <begin position="667"/>
        <end position="719"/>
    </location>
</feature>
<evidence type="ECO:0000313" key="11">
    <source>
        <dbReference type="Proteomes" id="UP000230066"/>
    </source>
</evidence>
<feature type="compositionally biased region" description="Acidic residues" evidence="9">
    <location>
        <begin position="394"/>
        <end position="409"/>
    </location>
</feature>
<keyword evidence="5" id="KW-0804">Transcription</keyword>
<dbReference type="PANTHER" id="PTHR44656">
    <property type="entry name" value="DEHYDROGENASE/REDUCTASE SDR FAMILY MEMBER 12"/>
    <property type="match status" value="1"/>
</dbReference>
<dbReference type="GO" id="GO:0006367">
    <property type="term" value="P:transcription initiation at RNA polymerase II promoter"/>
    <property type="evidence" value="ECO:0007669"/>
    <property type="project" value="InterPro"/>
</dbReference>
<evidence type="ECO:0000256" key="3">
    <source>
        <dbReference type="ARBA" id="ARBA00023015"/>
    </source>
</evidence>
<dbReference type="InterPro" id="IPR011039">
    <property type="entry name" value="TFIIF_interaction"/>
</dbReference>
<keyword evidence="4" id="KW-0238">DNA-binding</keyword>
<feature type="compositionally biased region" description="Polar residues" evidence="9">
    <location>
        <begin position="341"/>
        <end position="358"/>
    </location>
</feature>
<dbReference type="AlphaFoldDB" id="A0A4E0RCC6"/>
<keyword evidence="6" id="KW-0539">Nucleus</keyword>
<dbReference type="Pfam" id="PF05793">
    <property type="entry name" value="TFIIF_alpha"/>
    <property type="match status" value="1"/>
</dbReference>